<dbReference type="Proteomes" id="UP000320390">
    <property type="component" value="Chromosome"/>
</dbReference>
<evidence type="ECO:0000313" key="3">
    <source>
        <dbReference type="EMBL" id="QDV07512.1"/>
    </source>
</evidence>
<organism evidence="3 4">
    <name type="scientific">Saltatorellus ferox</name>
    <dbReference type="NCBI Taxonomy" id="2528018"/>
    <lineage>
        <taxon>Bacteria</taxon>
        <taxon>Pseudomonadati</taxon>
        <taxon>Planctomycetota</taxon>
        <taxon>Planctomycetia</taxon>
        <taxon>Planctomycetia incertae sedis</taxon>
        <taxon>Saltatorellus</taxon>
    </lineage>
</organism>
<feature type="domain" description="ATP-grasp" evidence="2">
    <location>
        <begin position="105"/>
        <end position="176"/>
    </location>
</feature>
<reference evidence="3 4" key="1">
    <citation type="submission" date="2019-02" db="EMBL/GenBank/DDBJ databases">
        <title>Deep-cultivation of Planctomycetes and their phenomic and genomic characterization uncovers novel biology.</title>
        <authorList>
            <person name="Wiegand S."/>
            <person name="Jogler M."/>
            <person name="Boedeker C."/>
            <person name="Pinto D."/>
            <person name="Vollmers J."/>
            <person name="Rivas-Marin E."/>
            <person name="Kohn T."/>
            <person name="Peeters S.H."/>
            <person name="Heuer A."/>
            <person name="Rast P."/>
            <person name="Oberbeckmann S."/>
            <person name="Bunk B."/>
            <person name="Jeske O."/>
            <person name="Meyerdierks A."/>
            <person name="Storesund J.E."/>
            <person name="Kallscheuer N."/>
            <person name="Luecker S."/>
            <person name="Lage O.M."/>
            <person name="Pohl T."/>
            <person name="Merkel B.J."/>
            <person name="Hornburger P."/>
            <person name="Mueller R.-W."/>
            <person name="Bruemmer F."/>
            <person name="Labrenz M."/>
            <person name="Spormann A.M."/>
            <person name="Op den Camp H."/>
            <person name="Overmann J."/>
            <person name="Amann R."/>
            <person name="Jetten M.S.M."/>
            <person name="Mascher T."/>
            <person name="Medema M.H."/>
            <person name="Devos D.P."/>
            <person name="Kaster A.-K."/>
            <person name="Ovreas L."/>
            <person name="Rohde M."/>
            <person name="Galperin M.Y."/>
            <person name="Jogler C."/>
        </authorList>
    </citation>
    <scope>NUCLEOTIDE SEQUENCE [LARGE SCALE GENOMIC DNA]</scope>
    <source>
        <strain evidence="3 4">Poly30</strain>
    </source>
</reference>
<keyword evidence="1" id="KW-0067">ATP-binding</keyword>
<dbReference type="EMBL" id="CP036434">
    <property type="protein sequence ID" value="QDV07512.1"/>
    <property type="molecule type" value="Genomic_DNA"/>
</dbReference>
<accession>A0A518ETV5</accession>
<dbReference type="InterPro" id="IPR013815">
    <property type="entry name" value="ATP_grasp_subdomain_1"/>
</dbReference>
<keyword evidence="4" id="KW-1185">Reference proteome</keyword>
<dbReference type="SUPFAM" id="SSF56059">
    <property type="entry name" value="Glutathione synthetase ATP-binding domain-like"/>
    <property type="match status" value="1"/>
</dbReference>
<dbReference type="GO" id="GO:0005524">
    <property type="term" value="F:ATP binding"/>
    <property type="evidence" value="ECO:0007669"/>
    <property type="project" value="UniProtKB-UniRule"/>
</dbReference>
<name>A0A518ETV5_9BACT</name>
<dbReference type="RefSeq" id="WP_145198608.1">
    <property type="nucleotide sequence ID" value="NZ_CP036434.1"/>
</dbReference>
<evidence type="ECO:0000259" key="2">
    <source>
        <dbReference type="PROSITE" id="PS50975"/>
    </source>
</evidence>
<dbReference type="PROSITE" id="PS50975">
    <property type="entry name" value="ATP_GRASP"/>
    <property type="match status" value="1"/>
</dbReference>
<evidence type="ECO:0000313" key="4">
    <source>
        <dbReference type="Proteomes" id="UP000320390"/>
    </source>
</evidence>
<dbReference type="GO" id="GO:0046872">
    <property type="term" value="F:metal ion binding"/>
    <property type="evidence" value="ECO:0007669"/>
    <property type="project" value="InterPro"/>
</dbReference>
<dbReference type="InterPro" id="IPR011761">
    <property type="entry name" value="ATP-grasp"/>
</dbReference>
<evidence type="ECO:0000256" key="1">
    <source>
        <dbReference type="PROSITE-ProRule" id="PRU00409"/>
    </source>
</evidence>
<protein>
    <submittedName>
        <fullName evidence="3">D-alanyl-alanine synthetase A</fullName>
    </submittedName>
</protein>
<dbReference type="AlphaFoldDB" id="A0A518ETV5"/>
<dbReference type="Gene3D" id="3.30.1490.20">
    <property type="entry name" value="ATP-grasp fold, A domain"/>
    <property type="match status" value="1"/>
</dbReference>
<proteinExistence type="predicted"/>
<gene>
    <name evidence="3" type="ORF">Poly30_30380</name>
</gene>
<dbReference type="OrthoDB" id="286898at2"/>
<sequence>MAPITRRIGLSLGADLCWPRSFEGIMKRWDPTLRIGGDDVRFEVERVTIEPFDLRAPVRYDIVLDRLTHWYTNTREWIKKAVLMDDLYVLNNPWSVQSMEKQTSYCAMMRLGMPIPDTWLVPPKEYVDTPDLQRTLERYAKLFDLDKLGDQVGYPLFMKPYDGGGWVGVSKVENADDLRQAYDESGKYVMHLQKGILPFDHFIRCIGIGPDVRIVEYDPSAPLHERYTTDFNHLPEADMTRLRQITLTINAFFGWDFNSCECLHQSGEWYPIDFANPCPDSQVTSLHRHFPWLVLANLRWALFNAATGRKKPRNLDWDPYIEIADGPGTFDEKLPQYAALAEKTLDVKRFEEFCAEHLGPLEEVAWEYFGSKDAREAVREKVAALFPEHEVEEFTERFWSSIQDWRLETAQETKS</sequence>
<keyword evidence="1" id="KW-0547">Nucleotide-binding</keyword>